<dbReference type="SUPFAM" id="SSF53756">
    <property type="entry name" value="UDP-Glycosyltransferase/glycogen phosphorylase"/>
    <property type="match status" value="1"/>
</dbReference>
<dbReference type="RefSeq" id="WP_344930897.1">
    <property type="nucleotide sequence ID" value="NZ_BAABCW010000033.1"/>
</dbReference>
<dbReference type="EMBL" id="BAABCW010000033">
    <property type="protein sequence ID" value="GAA3523085.1"/>
    <property type="molecule type" value="Genomic_DNA"/>
</dbReference>
<accession>A0ABP6UUY7</accession>
<keyword evidence="2" id="KW-1185">Reference proteome</keyword>
<gene>
    <name evidence="1" type="ORF">GCM10022393_42290</name>
</gene>
<protein>
    <submittedName>
        <fullName evidence="1">Glycosyltransferase family 4 protein</fullName>
    </submittedName>
</protein>
<proteinExistence type="predicted"/>
<name>A0ABP6UUY7_9FLAO</name>
<organism evidence="1 2">
    <name type="scientific">Aquimarina addita</name>
    <dbReference type="NCBI Taxonomy" id="870485"/>
    <lineage>
        <taxon>Bacteria</taxon>
        <taxon>Pseudomonadati</taxon>
        <taxon>Bacteroidota</taxon>
        <taxon>Flavobacteriia</taxon>
        <taxon>Flavobacteriales</taxon>
        <taxon>Flavobacteriaceae</taxon>
        <taxon>Aquimarina</taxon>
    </lineage>
</organism>
<dbReference type="CDD" id="cd03794">
    <property type="entry name" value="GT4_WbuB-like"/>
    <property type="match status" value="1"/>
</dbReference>
<comment type="caution">
    <text evidence="1">The sequence shown here is derived from an EMBL/GenBank/DDBJ whole genome shotgun (WGS) entry which is preliminary data.</text>
</comment>
<evidence type="ECO:0000313" key="2">
    <source>
        <dbReference type="Proteomes" id="UP001500459"/>
    </source>
</evidence>
<evidence type="ECO:0000313" key="1">
    <source>
        <dbReference type="EMBL" id="GAA3523085.1"/>
    </source>
</evidence>
<reference evidence="2" key="1">
    <citation type="journal article" date="2019" name="Int. J. Syst. Evol. Microbiol.">
        <title>The Global Catalogue of Microorganisms (GCM) 10K type strain sequencing project: providing services to taxonomists for standard genome sequencing and annotation.</title>
        <authorList>
            <consortium name="The Broad Institute Genomics Platform"/>
            <consortium name="The Broad Institute Genome Sequencing Center for Infectious Disease"/>
            <person name="Wu L."/>
            <person name="Ma J."/>
        </authorList>
    </citation>
    <scope>NUCLEOTIDE SEQUENCE [LARGE SCALE GENOMIC DNA]</scope>
    <source>
        <strain evidence="2">JCM 17106</strain>
    </source>
</reference>
<dbReference type="Proteomes" id="UP001500459">
    <property type="component" value="Unassembled WGS sequence"/>
</dbReference>
<dbReference type="Gene3D" id="3.40.50.2000">
    <property type="entry name" value="Glycogen Phosphorylase B"/>
    <property type="match status" value="2"/>
</dbReference>
<sequence>MKVLLITYYWPPAGGPGVQRWLNFVKYLKEFGIEPIVYIPENPTYPLEDSSLVSEIPEGITILKQPIFEPYRFANLFAKKETKTISKGIIPKKGKQSLIQRMLLYIRGNFFIPDARKFWIQPSVKYLKGYIVDNEIHTIITTGPPHSVHLIGKELKNQLPIKWVADFRDPWTTIGYHKQLKLSNRSKMMHQRMEKEVLQSADQLLVTSFTTKIEFREITKRPISVITNGYDHEVMANTPLDQNFTISHIGSLLSGRNPKQLWRVLQNLVQESTDFATFFRLQLVGAVSEDVLFSIKEAGLSDFLDLSGYVSHQDAIRIQSSSQLLLLIEIDSPETRCIIPGKIFEYMVAKRPILAIGPKGADISKLIEETNTGRFFEYHEYDQLKKQLLDYFQKFKQKELLVSTTGIEKYSRRELTRELSEVLKKTINF</sequence>